<sequence length="145" mass="17136">MKLKIIDMKSQKKNYLFHPKVIKNHHGNPDLLRIHLTPEYTKIDFGYVAKDIYINGGWIRIAPETFIENKITKKRYTLVNAENIPIAPMHHYFETKKDWRFFSLLFPPIPQNDCVLNIIEIENGNSNDFNYYNIELKISDGIEVI</sequence>
<name>A0ABP7UUB4_9FLAO</name>
<dbReference type="EMBL" id="BAABCS010000018">
    <property type="protein sequence ID" value="GAA4052907.1"/>
    <property type="molecule type" value="Genomic_DNA"/>
</dbReference>
<proteinExistence type="predicted"/>
<comment type="caution">
    <text evidence="1">The sequence shown here is derived from an EMBL/GenBank/DDBJ whole genome shotgun (WGS) entry which is preliminary data.</text>
</comment>
<organism evidence="1 2">
    <name type="scientific">Flavobacterium chungnamense</name>
    <dbReference type="NCBI Taxonomy" id="706182"/>
    <lineage>
        <taxon>Bacteria</taxon>
        <taxon>Pseudomonadati</taxon>
        <taxon>Bacteroidota</taxon>
        <taxon>Flavobacteriia</taxon>
        <taxon>Flavobacteriales</taxon>
        <taxon>Flavobacteriaceae</taxon>
        <taxon>Flavobacterium</taxon>
    </lineage>
</organism>
<keyword evidence="2" id="KW-1185">Reference proteome</keyword>
<gene>
    <name evidence="1" type="ORF">GCM10022388_18980</name>
</gene>
<dbReference type="Proteomes" id="UP001500426">
    <property type="component" value="Unassembled WGS sequence"/>
</dbReference>
<evidence type="ECO:0000313" key="2">
    <source>
        <dbReference type="Proteomes" id="UP001500426"/>
    </source>
</evidence>
<accession>A0ABP7UUB4</accession>
<reference evidence="2" key="1">
    <citation type="journal article" date="2019" name="Int. J. Syst. Evol. Microbiol.">
        <title>The Global Catalogue of Microorganisms (GCM) 10K type strain sequencing project: providing services to taxonomists for standard genome sequencing and annotation.</title>
        <authorList>
            <consortium name="The Broad Institute Genomics Platform"/>
            <consortium name="The Broad Institute Genome Sequencing Center for Infectious Disease"/>
            <person name="Wu L."/>
            <person name="Ma J."/>
        </authorList>
    </citation>
    <scope>NUCLEOTIDE SEQUENCE [LARGE SCALE GENOMIC DNA]</scope>
    <source>
        <strain evidence="2">JCM 17068</strain>
    </source>
</reference>
<protein>
    <submittedName>
        <fullName evidence="1">Uncharacterized protein</fullName>
    </submittedName>
</protein>
<evidence type="ECO:0000313" key="1">
    <source>
        <dbReference type="EMBL" id="GAA4052907.1"/>
    </source>
</evidence>